<comment type="catalytic activity">
    <reaction evidence="1">
        <text>ATP + protein L-histidine = ADP + protein N-phospho-L-histidine.</text>
        <dbReference type="EC" id="2.7.13.3"/>
    </reaction>
</comment>
<evidence type="ECO:0000256" key="7">
    <source>
        <dbReference type="SAM" id="Phobius"/>
    </source>
</evidence>
<protein>
    <recommendedName>
        <fullName evidence="2">histidine kinase</fullName>
        <ecNumber evidence="2">2.7.13.3</ecNumber>
    </recommendedName>
</protein>
<dbReference type="PROSITE" id="PS50109">
    <property type="entry name" value="HIS_KIN"/>
    <property type="match status" value="1"/>
</dbReference>
<dbReference type="InterPro" id="IPR015943">
    <property type="entry name" value="WD40/YVTN_repeat-like_dom_sf"/>
</dbReference>
<dbReference type="InterPro" id="IPR036890">
    <property type="entry name" value="HATPase_C_sf"/>
</dbReference>
<feature type="domain" description="HTH araC/xylS-type" evidence="8">
    <location>
        <begin position="1273"/>
        <end position="1372"/>
    </location>
</feature>
<dbReference type="Pfam" id="PF07494">
    <property type="entry name" value="Reg_prop"/>
    <property type="match status" value="6"/>
</dbReference>
<keyword evidence="7" id="KW-0812">Transmembrane</keyword>
<dbReference type="InterPro" id="IPR003661">
    <property type="entry name" value="HisK_dim/P_dom"/>
</dbReference>
<keyword evidence="3 6" id="KW-0597">Phosphoprotein</keyword>
<evidence type="ECO:0000256" key="5">
    <source>
        <dbReference type="ARBA" id="ARBA00023163"/>
    </source>
</evidence>
<dbReference type="GO" id="GO:0003700">
    <property type="term" value="F:DNA-binding transcription factor activity"/>
    <property type="evidence" value="ECO:0007669"/>
    <property type="project" value="InterPro"/>
</dbReference>
<dbReference type="CDD" id="cd00082">
    <property type="entry name" value="HisKA"/>
    <property type="match status" value="1"/>
</dbReference>
<dbReference type="InterPro" id="IPR013783">
    <property type="entry name" value="Ig-like_fold"/>
</dbReference>
<dbReference type="Pfam" id="PF00072">
    <property type="entry name" value="Response_reg"/>
    <property type="match status" value="1"/>
</dbReference>
<dbReference type="EMBL" id="CP042436">
    <property type="protein sequence ID" value="QEC64068.1"/>
    <property type="molecule type" value="Genomic_DNA"/>
</dbReference>
<dbReference type="SUPFAM" id="SSF47384">
    <property type="entry name" value="Homodimeric domain of signal transducing histidine kinase"/>
    <property type="match status" value="1"/>
</dbReference>
<dbReference type="GO" id="GO:0000155">
    <property type="term" value="F:phosphorelay sensor kinase activity"/>
    <property type="evidence" value="ECO:0007669"/>
    <property type="project" value="InterPro"/>
</dbReference>
<accession>A0A5B8UYQ0</accession>
<gene>
    <name evidence="11" type="ORF">FRZ54_16285</name>
</gene>
<dbReference type="PANTHER" id="PTHR43547">
    <property type="entry name" value="TWO-COMPONENT HISTIDINE KINASE"/>
    <property type="match status" value="1"/>
</dbReference>
<dbReference type="InterPro" id="IPR009057">
    <property type="entry name" value="Homeodomain-like_sf"/>
</dbReference>
<dbReference type="InterPro" id="IPR003594">
    <property type="entry name" value="HATPase_dom"/>
</dbReference>
<dbReference type="PRINTS" id="PR00344">
    <property type="entry name" value="BCTRLSENSOR"/>
</dbReference>
<dbReference type="CDD" id="cd00075">
    <property type="entry name" value="HATPase"/>
    <property type="match status" value="1"/>
</dbReference>
<evidence type="ECO:0000256" key="1">
    <source>
        <dbReference type="ARBA" id="ARBA00000085"/>
    </source>
</evidence>
<keyword evidence="12" id="KW-1185">Reference proteome</keyword>
<dbReference type="SUPFAM" id="SSF52172">
    <property type="entry name" value="CheY-like"/>
    <property type="match status" value="1"/>
</dbReference>
<dbReference type="Pfam" id="PF12833">
    <property type="entry name" value="HTH_18"/>
    <property type="match status" value="1"/>
</dbReference>
<dbReference type="Pfam" id="PF00512">
    <property type="entry name" value="HisKA"/>
    <property type="match status" value="1"/>
</dbReference>
<feature type="domain" description="Histidine kinase" evidence="9">
    <location>
        <begin position="858"/>
        <end position="1074"/>
    </location>
</feature>
<evidence type="ECO:0000313" key="11">
    <source>
        <dbReference type="EMBL" id="QEC64068.1"/>
    </source>
</evidence>
<dbReference type="SUPFAM" id="SSF55874">
    <property type="entry name" value="ATPase domain of HSP90 chaperone/DNA topoisomerase II/histidine kinase"/>
    <property type="match status" value="1"/>
</dbReference>
<dbReference type="SUPFAM" id="SSF63829">
    <property type="entry name" value="Calcium-dependent phosphotriesterase"/>
    <property type="match status" value="3"/>
</dbReference>
<evidence type="ECO:0000313" key="12">
    <source>
        <dbReference type="Proteomes" id="UP000321479"/>
    </source>
</evidence>
<dbReference type="Gene3D" id="1.10.10.60">
    <property type="entry name" value="Homeodomain-like"/>
    <property type="match status" value="1"/>
</dbReference>
<dbReference type="FunFam" id="2.60.40.10:FF:000791">
    <property type="entry name" value="Two-component system sensor histidine kinase/response regulator"/>
    <property type="match status" value="1"/>
</dbReference>
<dbReference type="Gene3D" id="2.130.10.10">
    <property type="entry name" value="YVTN repeat-like/Quinoprotein amine dehydrogenase"/>
    <property type="match status" value="3"/>
</dbReference>
<dbReference type="OrthoDB" id="9809670at2"/>
<dbReference type="SMART" id="SM00448">
    <property type="entry name" value="REC"/>
    <property type="match status" value="1"/>
</dbReference>
<evidence type="ECO:0000256" key="3">
    <source>
        <dbReference type="ARBA" id="ARBA00022553"/>
    </source>
</evidence>
<keyword evidence="4" id="KW-0805">Transcription regulation</keyword>
<dbReference type="InterPro" id="IPR011006">
    <property type="entry name" value="CheY-like_superfamily"/>
</dbReference>
<dbReference type="SUPFAM" id="SSF46689">
    <property type="entry name" value="Homeodomain-like"/>
    <property type="match status" value="1"/>
</dbReference>
<dbReference type="InterPro" id="IPR001789">
    <property type="entry name" value="Sig_transdc_resp-reg_receiver"/>
</dbReference>
<dbReference type="Gene3D" id="2.60.40.10">
    <property type="entry name" value="Immunoglobulins"/>
    <property type="match status" value="1"/>
</dbReference>
<proteinExistence type="predicted"/>
<dbReference type="Gene3D" id="1.10.287.130">
    <property type="match status" value="1"/>
</dbReference>
<dbReference type="InterPro" id="IPR018060">
    <property type="entry name" value="HTH_AraC"/>
</dbReference>
<dbReference type="FunFam" id="1.10.287.130:FF:000045">
    <property type="entry name" value="Two-component system sensor histidine kinase/response regulator"/>
    <property type="match status" value="1"/>
</dbReference>
<evidence type="ECO:0000259" key="10">
    <source>
        <dbReference type="PROSITE" id="PS50110"/>
    </source>
</evidence>
<dbReference type="EC" id="2.7.13.3" evidence="2"/>
<dbReference type="Gene3D" id="3.30.565.10">
    <property type="entry name" value="Histidine kinase-like ATPase, C-terminal domain"/>
    <property type="match status" value="1"/>
</dbReference>
<dbReference type="InterPro" id="IPR036097">
    <property type="entry name" value="HisK_dim/P_sf"/>
</dbReference>
<feature type="domain" description="Response regulatory" evidence="10">
    <location>
        <begin position="1126"/>
        <end position="1241"/>
    </location>
</feature>
<dbReference type="Proteomes" id="UP000321479">
    <property type="component" value="Chromosome"/>
</dbReference>
<evidence type="ECO:0000256" key="6">
    <source>
        <dbReference type="PROSITE-ProRule" id="PRU00169"/>
    </source>
</evidence>
<name>A0A5B8UYQ0_9SPHI</name>
<reference evidence="11 12" key="1">
    <citation type="journal article" date="2017" name="Curr. Microbiol.">
        <title>Mucilaginibacter ginsenosidivorans sp. nov., Isolated from Soil of Ginseng Field.</title>
        <authorList>
            <person name="Kim M.M."/>
            <person name="Siddiqi M.Z."/>
            <person name="Im W.T."/>
        </authorList>
    </citation>
    <scope>NUCLEOTIDE SEQUENCE [LARGE SCALE GENOMIC DNA]</scope>
    <source>
        <strain evidence="11 12">Gsoil 3017</strain>
    </source>
</reference>
<dbReference type="PROSITE" id="PS01124">
    <property type="entry name" value="HTH_ARAC_FAMILY_2"/>
    <property type="match status" value="1"/>
</dbReference>
<dbReference type="PROSITE" id="PS50110">
    <property type="entry name" value="RESPONSE_REGULATORY"/>
    <property type="match status" value="1"/>
</dbReference>
<feature type="transmembrane region" description="Helical" evidence="7">
    <location>
        <begin position="804"/>
        <end position="823"/>
    </location>
</feature>
<evidence type="ECO:0000259" key="9">
    <source>
        <dbReference type="PROSITE" id="PS50109"/>
    </source>
</evidence>
<dbReference type="PANTHER" id="PTHR43547:SF2">
    <property type="entry name" value="HYBRID SIGNAL TRANSDUCTION HISTIDINE KINASE C"/>
    <property type="match status" value="1"/>
</dbReference>
<dbReference type="InterPro" id="IPR011123">
    <property type="entry name" value="Y_Y_Y"/>
</dbReference>
<dbReference type="InterPro" id="IPR011110">
    <property type="entry name" value="Reg_prop"/>
</dbReference>
<evidence type="ECO:0000259" key="8">
    <source>
        <dbReference type="PROSITE" id="PS01124"/>
    </source>
</evidence>
<dbReference type="SMART" id="SM00342">
    <property type="entry name" value="HTH_ARAC"/>
    <property type="match status" value="1"/>
</dbReference>
<dbReference type="SMART" id="SM00388">
    <property type="entry name" value="HisKA"/>
    <property type="match status" value="1"/>
</dbReference>
<organism evidence="11 12">
    <name type="scientific">Mucilaginibacter ginsenosidivorans</name>
    <dbReference type="NCBI Taxonomy" id="398053"/>
    <lineage>
        <taxon>Bacteria</taxon>
        <taxon>Pseudomonadati</taxon>
        <taxon>Bacteroidota</taxon>
        <taxon>Sphingobacteriia</taxon>
        <taxon>Sphingobacteriales</taxon>
        <taxon>Sphingobacteriaceae</taxon>
        <taxon>Mucilaginibacter</taxon>
    </lineage>
</organism>
<dbReference type="GO" id="GO:0043565">
    <property type="term" value="F:sequence-specific DNA binding"/>
    <property type="evidence" value="ECO:0007669"/>
    <property type="project" value="InterPro"/>
</dbReference>
<dbReference type="KEGG" id="mgin:FRZ54_16285"/>
<dbReference type="Pfam" id="PF02518">
    <property type="entry name" value="HATPase_c"/>
    <property type="match status" value="1"/>
</dbReference>
<dbReference type="InterPro" id="IPR005467">
    <property type="entry name" value="His_kinase_dom"/>
</dbReference>
<evidence type="ECO:0000256" key="2">
    <source>
        <dbReference type="ARBA" id="ARBA00012438"/>
    </source>
</evidence>
<keyword evidence="5" id="KW-0804">Transcription</keyword>
<keyword evidence="7" id="KW-0472">Membrane</keyword>
<dbReference type="Gene3D" id="3.40.50.2300">
    <property type="match status" value="1"/>
</dbReference>
<dbReference type="Pfam" id="PF07495">
    <property type="entry name" value="Y_Y_Y"/>
    <property type="match status" value="1"/>
</dbReference>
<feature type="modified residue" description="4-aspartylphosphate" evidence="6">
    <location>
        <position position="1174"/>
    </location>
</feature>
<dbReference type="SMART" id="SM00387">
    <property type="entry name" value="HATPase_c"/>
    <property type="match status" value="1"/>
</dbReference>
<sequence length="1393" mass="158918">MRRFILILIGLIACSSGFTQDLFNKKVIKYSLKDGLSFGIINGITQDSKGFMWFATGDGLNRFDGTNFKVFKFEFNNPYSLPSNYVQVIFKDNSDGIWISSRRGIYKFDTNTERFIKFDPPGNESLYLNNVNSIFQNNKDQLWFSCGSLGLSSYNLKSQQFKSYDKKQLRGLSGNLVINVVEDTYGLLWVGTQNGGLSVFSTANGALSKNLNNQVPVNIIPPCRVNSIYEDHNHDMWIATSKGLFLYRRSEHKFHFFLGSKYNLRSNYFYSLLEDDNKNLLVGLQDGGLYHIDLDKAEKSAYKDLTIDPVKSEDNYGITARSVQALFQDKDKNIWAGTYGDGIYLLSKAPEKFQKFQNKLTDNYGVSFLRYYGMCIDDDGYLWLGTDGDGIYKKKLSGEVVKYYRANGQKGSLTDNAILCAYKDHTNTLWFGSYSQGLFRYDKKKDSFINFIHKANDPASISQNDVRVILEDSKSNLWVGTNGGGLSLLTSGKDKFVNYNPQNSTIGSDNIRALAEDKYGNLYIGTYASGLKYFIRDQKKFVDYFSKAQIEEFLPSKVIYSLYLDKNDHLFIGTEGDGLVVYDIKRKKIKRYTERDGLANNTVNAIQKDEIGNVWISTNNGLSRVEVNTNKITNYDTSDGLQAGEFNPSSSMYCSKKKFMIFGGTEGYNVFYPAAVKQNMFKPKVLITGFQLFGKEVEVGQKDNILSEVINESTQITLKPNQSVFSIQYVALNYAYAEKNQFAYQLVGLEKTWNYVKNQKSVTYRYLPAGDYTFKVKTANQDGIWFENYATLKIKVLPPWYKTWWAFLSYSLIAAALIYYYLLYRGRQARLKYEVKIAQMSAEKEKELNERKLSFFTNVSHEFRTPLTLIINPVKELLFSTGERSNDTTNLNIVYRNARRLLSLVDQLLLFRKADSEADKLKIVKLNVVNLSKEVFLCFNHQAKRKNIQFGFFCDVENIELFADREKIEIALFNLISNALKFTPDNGTVNCWISETASLVNIEITDSGCGIDEAIGEELFNKFYQAQNELPLTGGFGIGLYLVKMFIENHKGNISYKSVKGVGTTFKISLLKGKEHLSPNLIFEDVLENSVFLDELIESYEELPKNKELNSVKGRKEEPFNVECKSMLIVDDNAQIRQYLKQIFSSDFEIFEAANGVEGLDMVFQFLPDIIISDVMMQGLSGIELCSRVKEDPVSSHIPVLLLTASSSPEIKLKGIEGGADDYISKPFEKELLVARVNGILKSKNNLQKYFYNEITLKVNDFKIPPDYRKFLTECIKVVEDNLADSDFCIKTLADEIGMSHSNLYKKIRAISGQSANGFIRFIRLRKAAEMFLNTDCTVSEAAYKVGINDPKYFREQFNKLFELNPSEYIKKFRTPFHNNITKNAVKLKSGKY</sequence>
<dbReference type="InterPro" id="IPR004358">
    <property type="entry name" value="Sig_transdc_His_kin-like_C"/>
</dbReference>
<keyword evidence="7" id="KW-1133">Transmembrane helix</keyword>
<evidence type="ECO:0000256" key="4">
    <source>
        <dbReference type="ARBA" id="ARBA00023015"/>
    </source>
</evidence>